<gene>
    <name evidence="2" type="ORF">J0M35_03695</name>
</gene>
<evidence type="ECO:0000313" key="2">
    <source>
        <dbReference type="EMBL" id="MBN8659442.1"/>
    </source>
</evidence>
<reference evidence="2" key="1">
    <citation type="submission" date="2021-02" db="EMBL/GenBank/DDBJ databases">
        <title>Genome-Resolved Metagenomics of a Microbial Community Performing Photosynthetic Biological Nutrient Removal.</title>
        <authorList>
            <person name="Mcdaniel E.A."/>
        </authorList>
    </citation>
    <scope>NUCLEOTIDE SEQUENCE</scope>
    <source>
        <strain evidence="2">UWPOB_OBS1</strain>
    </source>
</reference>
<accession>A0A8J7PDW6</accession>
<keyword evidence="1" id="KW-0472">Membrane</keyword>
<dbReference type="EMBL" id="JAFLCK010000003">
    <property type="protein sequence ID" value="MBN8659442.1"/>
    <property type="molecule type" value="Genomic_DNA"/>
</dbReference>
<dbReference type="Proteomes" id="UP000664277">
    <property type="component" value="Unassembled WGS sequence"/>
</dbReference>
<dbReference type="AlphaFoldDB" id="A0A8J7PDW6"/>
<evidence type="ECO:0000256" key="1">
    <source>
        <dbReference type="SAM" id="Phobius"/>
    </source>
</evidence>
<sequence length="175" mass="19021">MLETLAAQERKNKKGRLVLTLTGGSLLLLVVLLALDLTIMMLGYQVNDRICLAACRAAAKQTSASKALAQAGDAARNLNLGLMSQFISTDILTDSANFIYQDKEEKGQIRSVTVTTESKVRLPLPVICLEGEKSRAESKKDSAVILRKRCTMPLQSQVEATPKAAHLSDTTTYQP</sequence>
<evidence type="ECO:0000313" key="3">
    <source>
        <dbReference type="Proteomes" id="UP000664277"/>
    </source>
</evidence>
<proteinExistence type="predicted"/>
<name>A0A8J7PDW6_9BACT</name>
<protein>
    <submittedName>
        <fullName evidence="2">Uncharacterized protein</fullName>
    </submittedName>
</protein>
<organism evidence="2 3">
    <name type="scientific">Candidatus Obscuribacter phosphatis</name>
    <dbReference type="NCBI Taxonomy" id="1906157"/>
    <lineage>
        <taxon>Bacteria</taxon>
        <taxon>Bacillati</taxon>
        <taxon>Candidatus Melainabacteria</taxon>
        <taxon>Candidatus Obscuribacterales</taxon>
        <taxon>Candidatus Obscuribacteraceae</taxon>
        <taxon>Candidatus Obscuribacter</taxon>
    </lineage>
</organism>
<keyword evidence="1" id="KW-1133">Transmembrane helix</keyword>
<keyword evidence="1" id="KW-0812">Transmembrane</keyword>
<comment type="caution">
    <text evidence="2">The sequence shown here is derived from an EMBL/GenBank/DDBJ whole genome shotgun (WGS) entry which is preliminary data.</text>
</comment>
<feature type="transmembrane region" description="Helical" evidence="1">
    <location>
        <begin position="17"/>
        <end position="44"/>
    </location>
</feature>